<evidence type="ECO:0000313" key="4">
    <source>
        <dbReference type="Proteomes" id="UP000186795"/>
    </source>
</evidence>
<organism evidence="3 4">
    <name type="scientific">Kroppenstedtia eburnea</name>
    <dbReference type="NCBI Taxonomy" id="714067"/>
    <lineage>
        <taxon>Bacteria</taxon>
        <taxon>Bacillati</taxon>
        <taxon>Bacillota</taxon>
        <taxon>Bacilli</taxon>
        <taxon>Bacillales</taxon>
        <taxon>Thermoactinomycetaceae</taxon>
        <taxon>Kroppenstedtia</taxon>
    </lineage>
</organism>
<protein>
    <submittedName>
        <fullName evidence="3">Uncharacterized protein</fullName>
    </submittedName>
</protein>
<evidence type="ECO:0000313" key="3">
    <source>
        <dbReference type="EMBL" id="SIS93913.1"/>
    </source>
</evidence>
<feature type="chain" id="PRO_5039543264" evidence="2">
    <location>
        <begin position="26"/>
        <end position="216"/>
    </location>
</feature>
<dbReference type="EMBL" id="FTOD01000008">
    <property type="protein sequence ID" value="SIS93913.1"/>
    <property type="molecule type" value="Genomic_DNA"/>
</dbReference>
<feature type="signal peptide" evidence="2">
    <location>
        <begin position="1"/>
        <end position="25"/>
    </location>
</feature>
<keyword evidence="4" id="KW-1185">Reference proteome</keyword>
<reference evidence="4" key="1">
    <citation type="submission" date="2017-01" db="EMBL/GenBank/DDBJ databases">
        <authorList>
            <person name="Varghese N."/>
            <person name="Submissions S."/>
        </authorList>
    </citation>
    <scope>NUCLEOTIDE SEQUENCE [LARGE SCALE GENOMIC DNA]</scope>
    <source>
        <strain evidence="4">DSM 45196</strain>
    </source>
</reference>
<dbReference type="RefSeq" id="WP_076525432.1">
    <property type="nucleotide sequence ID" value="NZ_CP048103.1"/>
</dbReference>
<evidence type="ECO:0000256" key="1">
    <source>
        <dbReference type="SAM" id="MobiDB-lite"/>
    </source>
</evidence>
<sequence>MRANFYRTRKLRKVALFSFVGTLMVSGFVTLPVAQAPQGHSWSLRGKAAGSTVSDDRITKKRIRLSQKEDPADSDHKKEDTREPDDKPAKLDSPKRTHSGIVRTHTTTQPQMSQPAKKKKPDKTGKDPVRPGTPPGRNEPVPDDSKPDDGAQPEDPPGNEPQPIPPGDDTPSDPEKPEAPENPDPEPPDEDPEQGDGDHSQPECPLKVPGVGITVE</sequence>
<feature type="compositionally biased region" description="Acidic residues" evidence="1">
    <location>
        <begin position="181"/>
        <end position="195"/>
    </location>
</feature>
<feature type="compositionally biased region" description="Basic and acidic residues" evidence="1">
    <location>
        <begin position="66"/>
        <end position="95"/>
    </location>
</feature>
<gene>
    <name evidence="3" type="ORF">SAMN05421790_1084</name>
</gene>
<dbReference type="AlphaFoldDB" id="A0A1N7N680"/>
<feature type="compositionally biased region" description="Pro residues" evidence="1">
    <location>
        <begin position="154"/>
        <end position="168"/>
    </location>
</feature>
<dbReference type="Proteomes" id="UP000186795">
    <property type="component" value="Unassembled WGS sequence"/>
</dbReference>
<accession>A0A1N7N680</accession>
<dbReference type="OrthoDB" id="2991375at2"/>
<feature type="region of interest" description="Disordered" evidence="1">
    <location>
        <begin position="38"/>
        <end position="216"/>
    </location>
</feature>
<proteinExistence type="predicted"/>
<keyword evidence="2" id="KW-0732">Signal</keyword>
<feature type="compositionally biased region" description="Polar residues" evidence="1">
    <location>
        <begin position="104"/>
        <end position="114"/>
    </location>
</feature>
<name>A0A1N7N680_9BACL</name>
<evidence type="ECO:0000256" key="2">
    <source>
        <dbReference type="SAM" id="SignalP"/>
    </source>
</evidence>